<evidence type="ECO:0000256" key="2">
    <source>
        <dbReference type="ARBA" id="ARBA00023315"/>
    </source>
</evidence>
<gene>
    <name evidence="4" type="ORF">I8748_19760</name>
</gene>
<accession>A0A8J7L8E6</accession>
<dbReference type="InterPro" id="IPR016181">
    <property type="entry name" value="Acyl_CoA_acyltransferase"/>
</dbReference>
<sequence length="154" mass="17529">MFNLRRANLADLEALVNLRLALLREVGDIQNDTDTAAIAEAIRKYLLDKMPQGEFLAWVVEVENQIVATSGLVLFTRPPYNGNFLGLEAYVMNVYTVPVWRGQGIATALLREIISFVKQTKAKRIWLHASKDGKPLYEKLGFVLTTKEMEIVWY</sequence>
<dbReference type="Gene3D" id="3.40.630.30">
    <property type="match status" value="1"/>
</dbReference>
<feature type="domain" description="N-acetyltransferase" evidence="3">
    <location>
        <begin position="2"/>
        <end position="154"/>
    </location>
</feature>
<dbReference type="PANTHER" id="PTHR43877">
    <property type="entry name" value="AMINOALKYLPHOSPHONATE N-ACETYLTRANSFERASE-RELATED-RELATED"/>
    <property type="match status" value="1"/>
</dbReference>
<evidence type="ECO:0000313" key="5">
    <source>
        <dbReference type="Proteomes" id="UP000632766"/>
    </source>
</evidence>
<dbReference type="InterPro" id="IPR050832">
    <property type="entry name" value="Bact_Acetyltransf"/>
</dbReference>
<protein>
    <submittedName>
        <fullName evidence="4">GNAT family N-acetyltransferase</fullName>
    </submittedName>
</protein>
<evidence type="ECO:0000313" key="4">
    <source>
        <dbReference type="EMBL" id="MBH8564394.1"/>
    </source>
</evidence>
<organism evidence="4 5">
    <name type="scientific">Amazonocrinis nigriterrae CENA67</name>
    <dbReference type="NCBI Taxonomy" id="2794033"/>
    <lineage>
        <taxon>Bacteria</taxon>
        <taxon>Bacillati</taxon>
        <taxon>Cyanobacteriota</taxon>
        <taxon>Cyanophyceae</taxon>
        <taxon>Nostocales</taxon>
        <taxon>Nostocaceae</taxon>
        <taxon>Amazonocrinis</taxon>
        <taxon>Amazonocrinis nigriterrae</taxon>
    </lineage>
</organism>
<keyword evidence="1" id="KW-0808">Transferase</keyword>
<proteinExistence type="predicted"/>
<dbReference type="EMBL" id="JAECZC010000042">
    <property type="protein sequence ID" value="MBH8564394.1"/>
    <property type="molecule type" value="Genomic_DNA"/>
</dbReference>
<dbReference type="GO" id="GO:0016747">
    <property type="term" value="F:acyltransferase activity, transferring groups other than amino-acyl groups"/>
    <property type="evidence" value="ECO:0007669"/>
    <property type="project" value="InterPro"/>
</dbReference>
<evidence type="ECO:0000256" key="1">
    <source>
        <dbReference type="ARBA" id="ARBA00022679"/>
    </source>
</evidence>
<name>A0A8J7L8E6_9NOST</name>
<evidence type="ECO:0000259" key="3">
    <source>
        <dbReference type="PROSITE" id="PS51186"/>
    </source>
</evidence>
<dbReference type="SUPFAM" id="SSF55729">
    <property type="entry name" value="Acyl-CoA N-acyltransferases (Nat)"/>
    <property type="match status" value="1"/>
</dbReference>
<reference evidence="4 5" key="1">
    <citation type="journal article" date="2021" name="Int. J. Syst. Evol. Microbiol.">
        <title>Amazonocrinis nigriterrae gen. nov., sp. nov., Atlanticothrix silvestris gen. nov., sp. nov. and Dendronalium phyllosphericum gen. nov., sp. nov., nostocacean cyanobacteria from Brazilian environments.</title>
        <authorList>
            <person name="Alvarenga D.O."/>
            <person name="Andreote A.P.D."/>
            <person name="Branco L.H.Z."/>
            <person name="Delbaje E."/>
            <person name="Cruz R.B."/>
            <person name="Varani A.M."/>
            <person name="Fiore M.F."/>
        </authorList>
    </citation>
    <scope>NUCLEOTIDE SEQUENCE [LARGE SCALE GENOMIC DNA]</scope>
    <source>
        <strain evidence="4 5">CENA67</strain>
    </source>
</reference>
<keyword evidence="5" id="KW-1185">Reference proteome</keyword>
<dbReference type="RefSeq" id="WP_198126237.1">
    <property type="nucleotide sequence ID" value="NZ_JAECZC010000042.1"/>
</dbReference>
<dbReference type="PROSITE" id="PS51186">
    <property type="entry name" value="GNAT"/>
    <property type="match status" value="1"/>
</dbReference>
<comment type="caution">
    <text evidence="4">The sequence shown here is derived from an EMBL/GenBank/DDBJ whole genome shotgun (WGS) entry which is preliminary data.</text>
</comment>
<dbReference type="PANTHER" id="PTHR43877:SF1">
    <property type="entry name" value="ACETYLTRANSFERASE"/>
    <property type="match status" value="1"/>
</dbReference>
<keyword evidence="2" id="KW-0012">Acyltransferase</keyword>
<dbReference type="Proteomes" id="UP000632766">
    <property type="component" value="Unassembled WGS sequence"/>
</dbReference>
<dbReference type="CDD" id="cd04301">
    <property type="entry name" value="NAT_SF"/>
    <property type="match status" value="1"/>
</dbReference>
<dbReference type="Pfam" id="PF13508">
    <property type="entry name" value="Acetyltransf_7"/>
    <property type="match status" value="1"/>
</dbReference>
<dbReference type="AlphaFoldDB" id="A0A8J7L8E6"/>
<dbReference type="InterPro" id="IPR000182">
    <property type="entry name" value="GNAT_dom"/>
</dbReference>